<evidence type="ECO:0000259" key="1">
    <source>
        <dbReference type="Pfam" id="PF12867"/>
    </source>
</evidence>
<feature type="domain" description="DinB-like" evidence="1">
    <location>
        <begin position="16"/>
        <end position="138"/>
    </location>
</feature>
<dbReference type="Proteomes" id="UP000315215">
    <property type="component" value="Chromosome"/>
</dbReference>
<evidence type="ECO:0000313" key="3">
    <source>
        <dbReference type="Proteomes" id="UP000315215"/>
    </source>
</evidence>
<dbReference type="RefSeq" id="WP_143891728.1">
    <property type="nucleotide sequence ID" value="NZ_CP041666.1"/>
</dbReference>
<protein>
    <submittedName>
        <fullName evidence="2">DinB family protein</fullName>
    </submittedName>
</protein>
<sequence>MNPIVQQALHQIKIAMDSSVKLVNMLTEEDLDVRPTKEKFSVGELAAHLAIICEADWYIANGVTAVEMDRFYKKVNPTTIQEIKQAFLHSYDVLEQGYLSFSEEVLQQQITSHWGVTYSRYEWLLEILAHVYHHRGQLHTTMVHILRKDPRIPLFE</sequence>
<keyword evidence="3" id="KW-1185">Reference proteome</keyword>
<dbReference type="AlphaFoldDB" id="A0A516KC48"/>
<reference evidence="2 3" key="1">
    <citation type="submission" date="2019-07" db="EMBL/GenBank/DDBJ databases">
        <authorList>
            <person name="Li J."/>
        </authorList>
    </citation>
    <scope>NUCLEOTIDE SEQUENCE [LARGE SCALE GENOMIC DNA]</scope>
    <source>
        <strain evidence="2 3">TKL69</strain>
    </source>
</reference>
<dbReference type="EMBL" id="CP041666">
    <property type="protein sequence ID" value="QDP38978.1"/>
    <property type="molecule type" value="Genomic_DNA"/>
</dbReference>
<dbReference type="SUPFAM" id="SSF109854">
    <property type="entry name" value="DinB/YfiT-like putative metalloenzymes"/>
    <property type="match status" value="1"/>
</dbReference>
<accession>A0A516KC48</accession>
<dbReference type="Pfam" id="PF12867">
    <property type="entry name" value="DinB_2"/>
    <property type="match status" value="1"/>
</dbReference>
<dbReference type="InterPro" id="IPR034660">
    <property type="entry name" value="DinB/YfiT-like"/>
</dbReference>
<name>A0A516KC48_9BACI</name>
<dbReference type="Gene3D" id="1.20.120.450">
    <property type="entry name" value="dinb family like domain"/>
    <property type="match status" value="1"/>
</dbReference>
<dbReference type="InterPro" id="IPR024775">
    <property type="entry name" value="DinB-like"/>
</dbReference>
<organism evidence="2 3">
    <name type="scientific">Radiobacillus deserti</name>
    <dbReference type="NCBI Taxonomy" id="2594883"/>
    <lineage>
        <taxon>Bacteria</taxon>
        <taxon>Bacillati</taxon>
        <taxon>Bacillota</taxon>
        <taxon>Bacilli</taxon>
        <taxon>Bacillales</taxon>
        <taxon>Bacillaceae</taxon>
        <taxon>Radiobacillus</taxon>
    </lineage>
</organism>
<dbReference type="KEGG" id="aqt:FN924_01355"/>
<proteinExistence type="predicted"/>
<gene>
    <name evidence="2" type="ORF">FN924_01355</name>
</gene>
<dbReference type="OrthoDB" id="2427314at2"/>
<evidence type="ECO:0000313" key="2">
    <source>
        <dbReference type="EMBL" id="QDP38978.1"/>
    </source>
</evidence>